<accession>A0A2P5AE46</accession>
<proteinExistence type="predicted"/>
<evidence type="ECO:0000313" key="1">
    <source>
        <dbReference type="EMBL" id="PON34800.1"/>
    </source>
</evidence>
<sequence>MPNNASIGKPTLHFNILLRNKINGECLTALQDTAISNESADWLVFIGVNLLFKAKRDIDLFLFGAGEAAATMILVPNYRAATKIKNVTVFDHFGRSGLVLVKKLQWAALLKANLVITATNSDMRMLDAEEIELNAVTVSLEEDGLPTAYFDRLVATKGLIICDDVHTIESSNVNSLGLYYSKDYLKLTIHGRCYGIKSYADAVADQALIRQLQKWTGHAHLSLLAVAA</sequence>
<gene>
    <name evidence="1" type="ORF">PanWU01x14_341470</name>
</gene>
<dbReference type="EMBL" id="JXTB01000642">
    <property type="protein sequence ID" value="PON34800.1"/>
    <property type="molecule type" value="Genomic_DNA"/>
</dbReference>
<dbReference type="InterPro" id="IPR023401">
    <property type="entry name" value="ODC_N"/>
</dbReference>
<protein>
    <submittedName>
        <fullName evidence="1">Uncharacterized protein</fullName>
    </submittedName>
</protein>
<dbReference type="Gene3D" id="3.40.50.720">
    <property type="entry name" value="NAD(P)-binding Rossmann-like Domain"/>
    <property type="match status" value="1"/>
</dbReference>
<organism evidence="1 2">
    <name type="scientific">Parasponia andersonii</name>
    <name type="common">Sponia andersonii</name>
    <dbReference type="NCBI Taxonomy" id="3476"/>
    <lineage>
        <taxon>Eukaryota</taxon>
        <taxon>Viridiplantae</taxon>
        <taxon>Streptophyta</taxon>
        <taxon>Embryophyta</taxon>
        <taxon>Tracheophyta</taxon>
        <taxon>Spermatophyta</taxon>
        <taxon>Magnoliopsida</taxon>
        <taxon>eudicotyledons</taxon>
        <taxon>Gunneridae</taxon>
        <taxon>Pentapetalae</taxon>
        <taxon>rosids</taxon>
        <taxon>fabids</taxon>
        <taxon>Rosales</taxon>
        <taxon>Cannabaceae</taxon>
        <taxon>Parasponia</taxon>
    </lineage>
</organism>
<dbReference type="Gene3D" id="3.30.1780.10">
    <property type="entry name" value="ornithine cyclodeaminase, domain 1"/>
    <property type="match status" value="1"/>
</dbReference>
<comment type="caution">
    <text evidence="1">The sequence shown here is derived from an EMBL/GenBank/DDBJ whole genome shotgun (WGS) entry which is preliminary data.</text>
</comment>
<dbReference type="OrthoDB" id="1934751at2759"/>
<evidence type="ECO:0000313" key="2">
    <source>
        <dbReference type="Proteomes" id="UP000237105"/>
    </source>
</evidence>
<keyword evidence="2" id="KW-1185">Reference proteome</keyword>
<dbReference type="AlphaFoldDB" id="A0A2P5AE46"/>
<name>A0A2P5AE46_PARAD</name>
<reference evidence="2" key="1">
    <citation type="submission" date="2016-06" db="EMBL/GenBank/DDBJ databases">
        <title>Parallel loss of symbiosis genes in relatives of nitrogen-fixing non-legume Parasponia.</title>
        <authorList>
            <person name="Van Velzen R."/>
            <person name="Holmer R."/>
            <person name="Bu F."/>
            <person name="Rutten L."/>
            <person name="Van Zeijl A."/>
            <person name="Liu W."/>
            <person name="Santuari L."/>
            <person name="Cao Q."/>
            <person name="Sharma T."/>
            <person name="Shen D."/>
            <person name="Roswanjaya Y."/>
            <person name="Wardhani T."/>
            <person name="Kalhor M.S."/>
            <person name="Jansen J."/>
            <person name="Van den Hoogen J."/>
            <person name="Gungor B."/>
            <person name="Hartog M."/>
            <person name="Hontelez J."/>
            <person name="Verver J."/>
            <person name="Yang W.-C."/>
            <person name="Schijlen E."/>
            <person name="Repin R."/>
            <person name="Schilthuizen M."/>
            <person name="Schranz E."/>
            <person name="Heidstra R."/>
            <person name="Miyata K."/>
            <person name="Fedorova E."/>
            <person name="Kohlen W."/>
            <person name="Bisseling T."/>
            <person name="Smit S."/>
            <person name="Geurts R."/>
        </authorList>
    </citation>
    <scope>NUCLEOTIDE SEQUENCE [LARGE SCALE GENOMIC DNA]</scope>
    <source>
        <strain evidence="2">cv. WU1-14</strain>
    </source>
</reference>
<dbReference type="Proteomes" id="UP000237105">
    <property type="component" value="Unassembled WGS sequence"/>
</dbReference>